<protein>
    <submittedName>
        <fullName evidence="1">Uncharacterized protein</fullName>
    </submittedName>
</protein>
<sequence length="390" mass="42921">MAAFPAEIVESFLFYLDTGKDKETSLVSCAQVSQTWRSIAQRLLFAEVKITAQSSKAEAFANAITGSPHLSQLVNKLTFDVDNCTAPPLKSTLDILQTLVHVRDLHFVKDSDVREFFPTSSTGDAVWHPDLISALRITLSSPLLTNLGLSSLTLFPVSLFASCTGLVHLVIDHCTFNGLDDVVTTSSPKAQPKAFWFATTVSRQAEFELLEWMMKPSAVLDLSQVEQLFVSNTSEEPRSYEIVCKFIAMVGPSIKQLLTGPSWDVPTTTFPAARLVKLNTLDISILPRNETNAVEWAVNVLSCLAEPGLLEELTLQYRAPRASHIPELEPLDGCLSSGRFRNLKDLLVMLYITPEQDGPALVSMLRGMFPTLRTGCLRVNTYLTSGPLLA</sequence>
<evidence type="ECO:0000313" key="1">
    <source>
        <dbReference type="EMBL" id="TFK70150.1"/>
    </source>
</evidence>
<reference evidence="1 2" key="1">
    <citation type="journal article" date="2019" name="Nat. Ecol. Evol.">
        <title>Megaphylogeny resolves global patterns of mushroom evolution.</title>
        <authorList>
            <person name="Varga T."/>
            <person name="Krizsan K."/>
            <person name="Foldi C."/>
            <person name="Dima B."/>
            <person name="Sanchez-Garcia M."/>
            <person name="Sanchez-Ramirez S."/>
            <person name="Szollosi G.J."/>
            <person name="Szarkandi J.G."/>
            <person name="Papp V."/>
            <person name="Albert L."/>
            <person name="Andreopoulos W."/>
            <person name="Angelini C."/>
            <person name="Antonin V."/>
            <person name="Barry K.W."/>
            <person name="Bougher N.L."/>
            <person name="Buchanan P."/>
            <person name="Buyck B."/>
            <person name="Bense V."/>
            <person name="Catcheside P."/>
            <person name="Chovatia M."/>
            <person name="Cooper J."/>
            <person name="Damon W."/>
            <person name="Desjardin D."/>
            <person name="Finy P."/>
            <person name="Geml J."/>
            <person name="Haridas S."/>
            <person name="Hughes K."/>
            <person name="Justo A."/>
            <person name="Karasinski D."/>
            <person name="Kautmanova I."/>
            <person name="Kiss B."/>
            <person name="Kocsube S."/>
            <person name="Kotiranta H."/>
            <person name="LaButti K.M."/>
            <person name="Lechner B.E."/>
            <person name="Liimatainen K."/>
            <person name="Lipzen A."/>
            <person name="Lukacs Z."/>
            <person name="Mihaltcheva S."/>
            <person name="Morgado L.N."/>
            <person name="Niskanen T."/>
            <person name="Noordeloos M.E."/>
            <person name="Ohm R.A."/>
            <person name="Ortiz-Santana B."/>
            <person name="Ovrebo C."/>
            <person name="Racz N."/>
            <person name="Riley R."/>
            <person name="Savchenko A."/>
            <person name="Shiryaev A."/>
            <person name="Soop K."/>
            <person name="Spirin V."/>
            <person name="Szebenyi C."/>
            <person name="Tomsovsky M."/>
            <person name="Tulloss R.E."/>
            <person name="Uehling J."/>
            <person name="Grigoriev I.V."/>
            <person name="Vagvolgyi C."/>
            <person name="Papp T."/>
            <person name="Martin F.M."/>
            <person name="Miettinen O."/>
            <person name="Hibbett D.S."/>
            <person name="Nagy L.G."/>
        </authorList>
    </citation>
    <scope>NUCLEOTIDE SEQUENCE [LARGE SCALE GENOMIC DNA]</scope>
    <source>
        <strain evidence="1 2">NL-1719</strain>
    </source>
</reference>
<accession>A0ACD3AWG9</accession>
<proteinExistence type="predicted"/>
<evidence type="ECO:0000313" key="2">
    <source>
        <dbReference type="Proteomes" id="UP000308600"/>
    </source>
</evidence>
<gene>
    <name evidence="1" type="ORF">BDN72DRAFT_959059</name>
</gene>
<organism evidence="1 2">
    <name type="scientific">Pluteus cervinus</name>
    <dbReference type="NCBI Taxonomy" id="181527"/>
    <lineage>
        <taxon>Eukaryota</taxon>
        <taxon>Fungi</taxon>
        <taxon>Dikarya</taxon>
        <taxon>Basidiomycota</taxon>
        <taxon>Agaricomycotina</taxon>
        <taxon>Agaricomycetes</taxon>
        <taxon>Agaricomycetidae</taxon>
        <taxon>Agaricales</taxon>
        <taxon>Pluteineae</taxon>
        <taxon>Pluteaceae</taxon>
        <taxon>Pluteus</taxon>
    </lineage>
</organism>
<dbReference type="EMBL" id="ML208318">
    <property type="protein sequence ID" value="TFK70150.1"/>
    <property type="molecule type" value="Genomic_DNA"/>
</dbReference>
<name>A0ACD3AWG9_9AGAR</name>
<keyword evidence="2" id="KW-1185">Reference proteome</keyword>
<dbReference type="Proteomes" id="UP000308600">
    <property type="component" value="Unassembled WGS sequence"/>
</dbReference>